<dbReference type="AlphaFoldDB" id="A0A0V1MBY4"/>
<gene>
    <name evidence="2" type="ORF">T10_1065</name>
</gene>
<feature type="region of interest" description="Disordered" evidence="1">
    <location>
        <begin position="1"/>
        <end position="38"/>
    </location>
</feature>
<accession>A0A0V1MBY4</accession>
<name>A0A0V1MBY4_9BILA</name>
<keyword evidence="3" id="KW-1185">Reference proteome</keyword>
<organism evidence="2 3">
    <name type="scientific">Trichinella papuae</name>
    <dbReference type="NCBI Taxonomy" id="268474"/>
    <lineage>
        <taxon>Eukaryota</taxon>
        <taxon>Metazoa</taxon>
        <taxon>Ecdysozoa</taxon>
        <taxon>Nematoda</taxon>
        <taxon>Enoplea</taxon>
        <taxon>Dorylaimia</taxon>
        <taxon>Trichinellida</taxon>
        <taxon>Trichinellidae</taxon>
        <taxon>Trichinella</taxon>
    </lineage>
</organism>
<evidence type="ECO:0000313" key="2">
    <source>
        <dbReference type="EMBL" id="KRZ68914.1"/>
    </source>
</evidence>
<evidence type="ECO:0000313" key="3">
    <source>
        <dbReference type="Proteomes" id="UP000054843"/>
    </source>
</evidence>
<dbReference type="Proteomes" id="UP000054843">
    <property type="component" value="Unassembled WGS sequence"/>
</dbReference>
<reference evidence="2 3" key="1">
    <citation type="submission" date="2015-01" db="EMBL/GenBank/DDBJ databases">
        <title>Evolution of Trichinella species and genotypes.</title>
        <authorList>
            <person name="Korhonen P.K."/>
            <person name="Edoardo P."/>
            <person name="Giuseppe L.R."/>
            <person name="Gasser R.B."/>
        </authorList>
    </citation>
    <scope>NUCLEOTIDE SEQUENCE [LARGE SCALE GENOMIC DNA]</scope>
    <source>
        <strain evidence="2">ISS1980</strain>
    </source>
</reference>
<evidence type="ECO:0000256" key="1">
    <source>
        <dbReference type="SAM" id="MobiDB-lite"/>
    </source>
</evidence>
<feature type="compositionally biased region" description="Basic and acidic residues" evidence="1">
    <location>
        <begin position="10"/>
        <end position="24"/>
    </location>
</feature>
<sequence>MSTRRRDRMSKKEPAQSDGERTGADPEEMNQPTPPGGSLQYFKRLTVFQMKIWGDQWHCSHFSNFPIRWRADSIESDTPIAVWAITEQPMRKMRSNCSGQSPSKPSETGYTTAGCVRDYGLQISAALVSVFISKSQAYNNKLTTLKERPASRK</sequence>
<proteinExistence type="predicted"/>
<dbReference type="EMBL" id="JYDO01000151">
    <property type="protein sequence ID" value="KRZ68914.1"/>
    <property type="molecule type" value="Genomic_DNA"/>
</dbReference>
<protein>
    <submittedName>
        <fullName evidence="2">Uncharacterized protein</fullName>
    </submittedName>
</protein>
<comment type="caution">
    <text evidence="2">The sequence shown here is derived from an EMBL/GenBank/DDBJ whole genome shotgun (WGS) entry which is preliminary data.</text>
</comment>